<evidence type="ECO:0000313" key="5">
    <source>
        <dbReference type="Proteomes" id="UP000050525"/>
    </source>
</evidence>
<name>A0A151LZD4_ALLMI</name>
<accession>A0A151LZD4</accession>
<dbReference type="InterPro" id="IPR036051">
    <property type="entry name" value="KRAB_dom_sf"/>
</dbReference>
<feature type="region of interest" description="Disordered" evidence="1">
    <location>
        <begin position="41"/>
        <end position="119"/>
    </location>
</feature>
<dbReference type="PROSITE" id="PS50805">
    <property type="entry name" value="KRAB"/>
    <property type="match status" value="1"/>
</dbReference>
<feature type="domain" description="KRAB-related" evidence="3">
    <location>
        <begin position="160"/>
        <end position="203"/>
    </location>
</feature>
<dbReference type="Gene3D" id="6.10.140.140">
    <property type="match status" value="1"/>
</dbReference>
<dbReference type="PANTHER" id="PTHR23232:SF142">
    <property type="entry name" value="GASTRULA ZINC FINGER PROTEIN XLCGF57.1-LIKE-RELATED"/>
    <property type="match status" value="1"/>
</dbReference>
<dbReference type="InterPro" id="IPR050169">
    <property type="entry name" value="Krueppel_C2H2_ZnF"/>
</dbReference>
<feature type="domain" description="KRAB" evidence="2">
    <location>
        <begin position="163"/>
        <end position="203"/>
    </location>
</feature>
<feature type="region of interest" description="Disordered" evidence="1">
    <location>
        <begin position="132"/>
        <end position="157"/>
    </location>
</feature>
<organism evidence="4 5">
    <name type="scientific">Alligator mississippiensis</name>
    <name type="common">American alligator</name>
    <dbReference type="NCBI Taxonomy" id="8496"/>
    <lineage>
        <taxon>Eukaryota</taxon>
        <taxon>Metazoa</taxon>
        <taxon>Chordata</taxon>
        <taxon>Craniata</taxon>
        <taxon>Vertebrata</taxon>
        <taxon>Euteleostomi</taxon>
        <taxon>Archelosauria</taxon>
        <taxon>Archosauria</taxon>
        <taxon>Crocodylia</taxon>
        <taxon>Alligatoridae</taxon>
        <taxon>Alligatorinae</taxon>
        <taxon>Alligator</taxon>
    </lineage>
</organism>
<evidence type="ECO:0000259" key="3">
    <source>
        <dbReference type="PROSITE" id="PS50806"/>
    </source>
</evidence>
<dbReference type="PANTHER" id="PTHR23232">
    <property type="entry name" value="KRAB DOMAIN C2H2 ZINC FINGER"/>
    <property type="match status" value="1"/>
</dbReference>
<dbReference type="AlphaFoldDB" id="A0A151LZD4"/>
<evidence type="ECO:0000256" key="1">
    <source>
        <dbReference type="SAM" id="MobiDB-lite"/>
    </source>
</evidence>
<dbReference type="STRING" id="8496.A0A151LZD4"/>
<dbReference type="Proteomes" id="UP000050525">
    <property type="component" value="Unassembled WGS sequence"/>
</dbReference>
<dbReference type="eggNOG" id="KOG1721">
    <property type="taxonomic scope" value="Eukaryota"/>
</dbReference>
<dbReference type="InterPro" id="IPR003655">
    <property type="entry name" value="aKRAB"/>
</dbReference>
<keyword evidence="5" id="KW-1185">Reference proteome</keyword>
<reference evidence="4 5" key="1">
    <citation type="journal article" date="2012" name="Genome Biol.">
        <title>Sequencing three crocodilian genomes to illuminate the evolution of archosaurs and amniotes.</title>
        <authorList>
            <person name="St John J.A."/>
            <person name="Braun E.L."/>
            <person name="Isberg S.R."/>
            <person name="Miles L.G."/>
            <person name="Chong A.Y."/>
            <person name="Gongora J."/>
            <person name="Dalzell P."/>
            <person name="Moran C."/>
            <person name="Bed'hom B."/>
            <person name="Abzhanov A."/>
            <person name="Burgess S.C."/>
            <person name="Cooksey A.M."/>
            <person name="Castoe T.A."/>
            <person name="Crawford N.G."/>
            <person name="Densmore L.D."/>
            <person name="Drew J.C."/>
            <person name="Edwards S.V."/>
            <person name="Faircloth B.C."/>
            <person name="Fujita M.K."/>
            <person name="Greenwold M.J."/>
            <person name="Hoffmann F.G."/>
            <person name="Howard J.M."/>
            <person name="Iguchi T."/>
            <person name="Janes D.E."/>
            <person name="Khan S.Y."/>
            <person name="Kohno S."/>
            <person name="de Koning A.J."/>
            <person name="Lance S.L."/>
            <person name="McCarthy F.M."/>
            <person name="McCormack J.E."/>
            <person name="Merchant M.E."/>
            <person name="Peterson D.G."/>
            <person name="Pollock D.D."/>
            <person name="Pourmand N."/>
            <person name="Raney B.J."/>
            <person name="Roessler K.A."/>
            <person name="Sanford J.R."/>
            <person name="Sawyer R.H."/>
            <person name="Schmidt C.J."/>
            <person name="Triplett E.W."/>
            <person name="Tuberville T.D."/>
            <person name="Venegas-Anaya M."/>
            <person name="Howard J.T."/>
            <person name="Jarvis E.D."/>
            <person name="Guillette L.J.Jr."/>
            <person name="Glenn T.C."/>
            <person name="Green R.E."/>
            <person name="Ray D.A."/>
        </authorList>
    </citation>
    <scope>NUCLEOTIDE SEQUENCE [LARGE SCALE GENOMIC DNA]</scope>
    <source>
        <strain evidence="4">KSC_2009_1</strain>
    </source>
</reference>
<dbReference type="Pfam" id="PF01352">
    <property type="entry name" value="KRAB"/>
    <property type="match status" value="1"/>
</dbReference>
<proteinExistence type="predicted"/>
<dbReference type="CDD" id="cd07765">
    <property type="entry name" value="KRAB_A-box"/>
    <property type="match status" value="1"/>
</dbReference>
<gene>
    <name evidence="4" type="ORF">Y1Q_0006879</name>
</gene>
<dbReference type="InterPro" id="IPR001909">
    <property type="entry name" value="KRAB"/>
</dbReference>
<dbReference type="EMBL" id="AKHW03006952">
    <property type="protein sequence ID" value="KYO17606.1"/>
    <property type="molecule type" value="Genomic_DNA"/>
</dbReference>
<sequence>MRSQARGHGVKTCAEAVALAEGFQPGQGEDEALQVTVSVKVEEGPSDEMQPPGALQDPGDPCPEQPKARCEDRPLEESGQREIPGRQDKPPCIPIEEPSQELGAGTLQRAEQQPAEEGPVILELWRTCAGSLEERSSLTPEPGQVQKGQGRPPKQEESLELWEVFEDVAVYFTRKEWELLDDEDKVLYQEQMLKNYQALVSLD</sequence>
<feature type="compositionally biased region" description="Basic and acidic residues" evidence="1">
    <location>
        <begin position="66"/>
        <end position="89"/>
    </location>
</feature>
<evidence type="ECO:0000313" key="4">
    <source>
        <dbReference type="EMBL" id="KYO17606.1"/>
    </source>
</evidence>
<dbReference type="SUPFAM" id="SSF109640">
    <property type="entry name" value="KRAB domain (Kruppel-associated box)"/>
    <property type="match status" value="1"/>
</dbReference>
<dbReference type="PROSITE" id="PS50806">
    <property type="entry name" value="KRAB_RELATED"/>
    <property type="match status" value="1"/>
</dbReference>
<dbReference type="GO" id="GO:0006355">
    <property type="term" value="P:regulation of DNA-templated transcription"/>
    <property type="evidence" value="ECO:0007669"/>
    <property type="project" value="InterPro"/>
</dbReference>
<evidence type="ECO:0000259" key="2">
    <source>
        <dbReference type="PROSITE" id="PS50805"/>
    </source>
</evidence>
<comment type="caution">
    <text evidence="4">The sequence shown here is derived from an EMBL/GenBank/DDBJ whole genome shotgun (WGS) entry which is preliminary data.</text>
</comment>
<protein>
    <submittedName>
        <fullName evidence="4">Uncharacterized protein</fullName>
    </submittedName>
</protein>